<dbReference type="AlphaFoldDB" id="A0A553E2T9"/>
<dbReference type="EMBL" id="VJZT01000009">
    <property type="protein sequence ID" value="TRX39192.1"/>
    <property type="molecule type" value="Genomic_DNA"/>
</dbReference>
<evidence type="ECO:0000256" key="1">
    <source>
        <dbReference type="SAM" id="Phobius"/>
    </source>
</evidence>
<dbReference type="Pfam" id="PF03544">
    <property type="entry name" value="TonB_C"/>
    <property type="match status" value="1"/>
</dbReference>
<dbReference type="Proteomes" id="UP000316371">
    <property type="component" value="Unassembled WGS sequence"/>
</dbReference>
<organism evidence="3 4">
    <name type="scientific">Flavobacterium restrictum</name>
    <dbReference type="NCBI Taxonomy" id="2594428"/>
    <lineage>
        <taxon>Bacteria</taxon>
        <taxon>Pseudomonadati</taxon>
        <taxon>Bacteroidota</taxon>
        <taxon>Flavobacteriia</taxon>
        <taxon>Flavobacteriales</taxon>
        <taxon>Flavobacteriaceae</taxon>
        <taxon>Flavobacterium</taxon>
    </lineage>
</organism>
<reference evidence="3 4" key="1">
    <citation type="submission" date="2019-07" db="EMBL/GenBank/DDBJ databases">
        <title>Novel species of Flavobacterium.</title>
        <authorList>
            <person name="Liu Q."/>
            <person name="Xin Y.-H."/>
        </authorList>
    </citation>
    <scope>NUCLEOTIDE SEQUENCE [LARGE SCALE GENOMIC DNA]</scope>
    <source>
        <strain evidence="3 4">LB1R34</strain>
    </source>
</reference>
<dbReference type="Gene3D" id="3.30.1150.10">
    <property type="match status" value="1"/>
</dbReference>
<keyword evidence="4" id="KW-1185">Reference proteome</keyword>
<accession>A0A553E2T9</accession>
<protein>
    <submittedName>
        <fullName evidence="3">Ferric siderophore ABC transporter substrate-binding protein</fullName>
    </submittedName>
</protein>
<evidence type="ECO:0000313" key="4">
    <source>
        <dbReference type="Proteomes" id="UP000316371"/>
    </source>
</evidence>
<keyword evidence="1" id="KW-1133">Transmembrane helix</keyword>
<name>A0A553E2T9_9FLAO</name>
<comment type="caution">
    <text evidence="3">The sequence shown here is derived from an EMBL/GenBank/DDBJ whole genome shotgun (WGS) entry which is preliminary data.</text>
</comment>
<keyword evidence="1" id="KW-0812">Transmembrane</keyword>
<dbReference type="SUPFAM" id="SSF74653">
    <property type="entry name" value="TolA/TonB C-terminal domain"/>
    <property type="match status" value="1"/>
</dbReference>
<feature type="domain" description="TonB C-terminal" evidence="2">
    <location>
        <begin position="205"/>
        <end position="264"/>
    </location>
</feature>
<keyword evidence="1" id="KW-0472">Membrane</keyword>
<proteinExistence type="predicted"/>
<dbReference type="InterPro" id="IPR037682">
    <property type="entry name" value="TonB_C"/>
</dbReference>
<dbReference type="GO" id="GO:0055085">
    <property type="term" value="P:transmembrane transport"/>
    <property type="evidence" value="ECO:0007669"/>
    <property type="project" value="InterPro"/>
</dbReference>
<sequence length="269" mass="29051">MSQLSIYETNWINLVFENRNQAYGAYQLRQENTKTSFQALLLGMLLLVSAVSVPMILNLFKAPSLPPDSIPGIVIRPIHLNLIIDPLVKPKAVLPRVKNPIEVPVKTSQMAHPVIVQANLASPDVPLNSVANTTAPVTDGGTTGTASATTGAVINTSTLPTDTNAIVTTVALDKLPEFPGGINKFYMYVGNNFEKPEIESSKAIRVYVSFVIEKDGSMTAIQVLKDPGYGLGNEAVRVLKSLKTKWTPGILAGKAVRTAYNLPIIIQME</sequence>
<gene>
    <name evidence="3" type="ORF">FNW21_09665</name>
</gene>
<evidence type="ECO:0000259" key="2">
    <source>
        <dbReference type="Pfam" id="PF03544"/>
    </source>
</evidence>
<feature type="transmembrane region" description="Helical" evidence="1">
    <location>
        <begin position="39"/>
        <end position="60"/>
    </location>
</feature>
<dbReference type="OrthoDB" id="1095452at2"/>
<evidence type="ECO:0000313" key="3">
    <source>
        <dbReference type="EMBL" id="TRX39192.1"/>
    </source>
</evidence>
<dbReference type="RefSeq" id="WP_144256535.1">
    <property type="nucleotide sequence ID" value="NZ_VJZT01000009.1"/>
</dbReference>